<dbReference type="Proteomes" id="UP000509750">
    <property type="component" value="Chromosome"/>
</dbReference>
<evidence type="ECO:0000259" key="2">
    <source>
        <dbReference type="Pfam" id="PF23470"/>
    </source>
</evidence>
<dbReference type="InterPro" id="IPR038767">
    <property type="entry name" value="PF0610-like"/>
</dbReference>
<dbReference type="SUPFAM" id="SSF46785">
    <property type="entry name" value="Winged helix' DNA-binding domain"/>
    <property type="match status" value="1"/>
</dbReference>
<dbReference type="InterPro" id="IPR036390">
    <property type="entry name" value="WH_DNA-bd_sf"/>
</dbReference>
<evidence type="ECO:0000313" key="4">
    <source>
        <dbReference type="Proteomes" id="UP000509750"/>
    </source>
</evidence>
<accession>A0A7D5GDU2</accession>
<name>A0A7D5GDU2_9EURY</name>
<feature type="domain" description="PF0610-like winged HTH N-terminal" evidence="1">
    <location>
        <begin position="5"/>
        <end position="50"/>
    </location>
</feature>
<dbReference type="InterPro" id="IPR049159">
    <property type="entry name" value="PF0610-like_wHTH_N"/>
</dbReference>
<dbReference type="GeneID" id="56027616"/>
<evidence type="ECO:0000313" key="3">
    <source>
        <dbReference type="EMBL" id="QLG26430.1"/>
    </source>
</evidence>
<dbReference type="Pfam" id="PF21476">
    <property type="entry name" value="PF0610-like_N"/>
    <property type="match status" value="1"/>
</dbReference>
<evidence type="ECO:0000259" key="1">
    <source>
        <dbReference type="Pfam" id="PF21476"/>
    </source>
</evidence>
<reference evidence="3 4" key="1">
    <citation type="submission" date="2020-07" db="EMBL/GenBank/DDBJ databases">
        <title>Gai3-2, isolated from salt lake.</title>
        <authorList>
            <person name="Cui H."/>
            <person name="Shi X."/>
        </authorList>
    </citation>
    <scope>NUCLEOTIDE SEQUENCE [LARGE SCALE GENOMIC DNA]</scope>
    <source>
        <strain evidence="3 4">Gai3-2</strain>
    </source>
</reference>
<organism evidence="3 4">
    <name type="scientific">Halorarum halophilum</name>
    <dbReference type="NCBI Taxonomy" id="2743090"/>
    <lineage>
        <taxon>Archaea</taxon>
        <taxon>Methanobacteriati</taxon>
        <taxon>Methanobacteriota</taxon>
        <taxon>Stenosarchaea group</taxon>
        <taxon>Halobacteria</taxon>
        <taxon>Halobacteriales</taxon>
        <taxon>Haloferacaceae</taxon>
        <taxon>Halorarum</taxon>
    </lineage>
</organism>
<gene>
    <name evidence="3" type="ORF">HUG10_02245</name>
</gene>
<dbReference type="KEGG" id="halg:HUG10_02245"/>
<dbReference type="OrthoDB" id="30924at2157"/>
<dbReference type="PANTHER" id="PTHR40663:SF2">
    <property type="entry name" value="TRANSCRIPTIONAL REGULATOR"/>
    <property type="match status" value="1"/>
</dbReference>
<dbReference type="Pfam" id="PF23470">
    <property type="entry name" value="Zn_ribbon_PF0610"/>
    <property type="match status" value="1"/>
</dbReference>
<dbReference type="EMBL" id="CP058529">
    <property type="protein sequence ID" value="QLG26430.1"/>
    <property type="molecule type" value="Genomic_DNA"/>
</dbReference>
<dbReference type="InterPro" id="IPR057022">
    <property type="entry name" value="PF0610-like_Zn_ribbon_C"/>
</dbReference>
<keyword evidence="4" id="KW-1185">Reference proteome</keyword>
<dbReference type="RefSeq" id="WP_179168005.1">
    <property type="nucleotide sequence ID" value="NZ_CP058529.1"/>
</dbReference>
<proteinExistence type="predicted"/>
<protein>
    <submittedName>
        <fullName evidence="3">Transcriptional regulator</fullName>
    </submittedName>
</protein>
<feature type="domain" description="PF0610-like rubredoxin-like zinc beta-ribbon C-terminal" evidence="2">
    <location>
        <begin position="55"/>
        <end position="92"/>
    </location>
</feature>
<sequence length="92" mass="10297">MPERTTRQRIADELREDVATAGVLSTRLDVPAPEVYEHVRHVARSLEDEELLVSPPECRDCGFSGFDDPVNAPSRCPECRSENLAEAAFKIE</sequence>
<dbReference type="AlphaFoldDB" id="A0A7D5GDU2"/>
<dbReference type="PANTHER" id="PTHR40663">
    <property type="match status" value="1"/>
</dbReference>